<feature type="region of interest" description="Disordered" evidence="1">
    <location>
        <begin position="240"/>
        <end position="319"/>
    </location>
</feature>
<dbReference type="AlphaFoldDB" id="A0AAX4KGV1"/>
<dbReference type="Proteomes" id="UP001358614">
    <property type="component" value="Chromosome 1"/>
</dbReference>
<feature type="region of interest" description="Disordered" evidence="1">
    <location>
        <begin position="396"/>
        <end position="498"/>
    </location>
</feature>
<accession>A0AAX4KGV1</accession>
<feature type="region of interest" description="Disordered" evidence="1">
    <location>
        <begin position="627"/>
        <end position="675"/>
    </location>
</feature>
<feature type="compositionally biased region" description="Basic and acidic residues" evidence="1">
    <location>
        <begin position="165"/>
        <end position="186"/>
    </location>
</feature>
<feature type="region of interest" description="Disordered" evidence="1">
    <location>
        <begin position="515"/>
        <end position="535"/>
    </location>
</feature>
<evidence type="ECO:0000313" key="3">
    <source>
        <dbReference type="Proteomes" id="UP001358614"/>
    </source>
</evidence>
<feature type="region of interest" description="Disordered" evidence="1">
    <location>
        <begin position="842"/>
        <end position="871"/>
    </location>
</feature>
<feature type="compositionally biased region" description="Low complexity" evidence="1">
    <location>
        <begin position="78"/>
        <end position="99"/>
    </location>
</feature>
<feature type="compositionally biased region" description="Polar residues" evidence="1">
    <location>
        <begin position="857"/>
        <end position="871"/>
    </location>
</feature>
<evidence type="ECO:0000313" key="2">
    <source>
        <dbReference type="EMBL" id="WWD05637.1"/>
    </source>
</evidence>
<dbReference type="RefSeq" id="XP_066083604.1">
    <property type="nucleotide sequence ID" value="XM_066227507.1"/>
</dbReference>
<feature type="compositionally biased region" description="Polar residues" evidence="1">
    <location>
        <begin position="755"/>
        <end position="767"/>
    </location>
</feature>
<reference evidence="2 3" key="1">
    <citation type="submission" date="2024-01" db="EMBL/GenBank/DDBJ databases">
        <title>Comparative genomics of Cryptococcus and Kwoniella reveals pathogenesis evolution and contrasting modes of karyotype evolution via chromosome fusion or intercentromeric recombination.</title>
        <authorList>
            <person name="Coelho M.A."/>
            <person name="David-Palma M."/>
            <person name="Shea T."/>
            <person name="Bowers K."/>
            <person name="McGinley-Smith S."/>
            <person name="Mohammad A.W."/>
            <person name="Gnirke A."/>
            <person name="Yurkov A.M."/>
            <person name="Nowrousian M."/>
            <person name="Sun S."/>
            <person name="Cuomo C.A."/>
            <person name="Heitman J."/>
        </authorList>
    </citation>
    <scope>NUCLEOTIDE SEQUENCE [LARGE SCALE GENOMIC DNA]</scope>
    <source>
        <strain evidence="2 3">PYCC6329</strain>
    </source>
</reference>
<dbReference type="GeneID" id="91102521"/>
<feature type="compositionally biased region" description="Polar residues" evidence="1">
    <location>
        <begin position="719"/>
        <end position="745"/>
    </location>
</feature>
<feature type="compositionally biased region" description="Low complexity" evidence="1">
    <location>
        <begin position="106"/>
        <end position="117"/>
    </location>
</feature>
<keyword evidence="3" id="KW-1185">Reference proteome</keyword>
<name>A0AAX4KGV1_9TREE</name>
<sequence length="871" mass="97273">MGDTGWEDPFRTPSPDYDGDDGELDTHELPAGNLMQQLDLGSRKENVNFTETPFTIAARRARYGDINSKNGTRKEARSSSTKPSSSNNPPSRTRTLPASAKPPVPASSTATSSRTQTLPPRTNDQRKATNSKKRDEVVEEPEVKIVKRVRNSGWYDPLGNPIPKDPPRKKQLMDKLSDLTTAEEKRKQRNQKAAATRARNKALKAAQAAWKNQEDEMKFGMLPAGAEPNEDYPILQGFEKMKDLPVKDPKGKGKGRGKNGKNDDAKPTARIGAEMLHMIISGVPESSKKDEMKSEENSDFPEQKEKGEALSPSDLRKKQRVMNLDEIIEVHAKKTAEMFRNTRKPEVSRMARKDVIDLTGEGHKSNGKSQTIATPLEDEVISLDQPSTITHLSSTAMRDIEQAGNSSSEVIPSSSPLDQYSKRPVGLLEPRSKRAGEHFTHIDDVGLLEKEAGRKANYGHTSGSKSTYPRTRVDETSPAEVHQEQLQTPQSSSTYRQNSNRVLAKPAPHSCVFPDNDHLIEGMKRSPSPSLSIDGMKEEDWSTITSRPRIGPAKKKARKSNIFEDPTYANKSRKSINMFPSRSTTYNYTDNHKITDHLRTSTTYPSLNDHLVSTKSYNGGNTKVKLFTPSKPDEDQPDSTRGILSGKTMKGNQYGSPVKERDPSITSRYNGNDRIHQDSNLNRIIPSVSSGISRSVTTHGAGSSYASAIYDQRQQIPQPFNQYRSNGTSSKSSYGDGSHQLVNRISTDRIDRPQYNHNGNYPHQIHTNHFPRPQAQSNGHQRSQTHSNGYHPPPQVDVNRNQTHSKGYHQAQVESDSFDSSYLANHVSYPLKNTDLHSQHAIEEQEEEDWTKAWSRAAQQKSRGQQALQLH</sequence>
<feature type="region of interest" description="Disordered" evidence="1">
    <location>
        <begin position="1"/>
        <end position="209"/>
    </location>
</feature>
<feature type="compositionally biased region" description="Basic and acidic residues" evidence="1">
    <location>
        <begin position="286"/>
        <end position="308"/>
    </location>
</feature>
<dbReference type="EMBL" id="CP144089">
    <property type="protein sequence ID" value="WWD05637.1"/>
    <property type="molecule type" value="Genomic_DNA"/>
</dbReference>
<dbReference type="KEGG" id="ker:91102521"/>
<feature type="compositionally biased region" description="Polar residues" evidence="1">
    <location>
        <begin position="459"/>
        <end position="469"/>
    </location>
</feature>
<evidence type="ECO:0000256" key="1">
    <source>
        <dbReference type="SAM" id="MobiDB-lite"/>
    </source>
</evidence>
<feature type="compositionally biased region" description="Basic and acidic residues" evidence="1">
    <location>
        <begin position="123"/>
        <end position="145"/>
    </location>
</feature>
<feature type="compositionally biased region" description="Basic and acidic residues" evidence="1">
    <location>
        <begin position="240"/>
        <end position="251"/>
    </location>
</feature>
<feature type="compositionally biased region" description="Basic and acidic residues" evidence="1">
    <location>
        <begin position="430"/>
        <end position="454"/>
    </location>
</feature>
<feature type="compositionally biased region" description="Polar residues" evidence="1">
    <location>
        <begin position="484"/>
        <end position="498"/>
    </location>
</feature>
<feature type="compositionally biased region" description="Low complexity" evidence="1">
    <location>
        <begin position="406"/>
        <end position="415"/>
    </location>
</feature>
<protein>
    <submittedName>
        <fullName evidence="2">Uncharacterized protein</fullName>
    </submittedName>
</protein>
<proteinExistence type="predicted"/>
<organism evidence="2 3">
    <name type="scientific">Kwoniella europaea PYCC6329</name>
    <dbReference type="NCBI Taxonomy" id="1423913"/>
    <lineage>
        <taxon>Eukaryota</taxon>
        <taxon>Fungi</taxon>
        <taxon>Dikarya</taxon>
        <taxon>Basidiomycota</taxon>
        <taxon>Agaricomycotina</taxon>
        <taxon>Tremellomycetes</taxon>
        <taxon>Tremellales</taxon>
        <taxon>Cryptococcaceae</taxon>
        <taxon>Kwoniella</taxon>
    </lineage>
</organism>
<feature type="region of interest" description="Disordered" evidence="1">
    <location>
        <begin position="719"/>
        <end position="813"/>
    </location>
</feature>
<feature type="compositionally biased region" description="Polar residues" evidence="1">
    <location>
        <begin position="774"/>
        <end position="788"/>
    </location>
</feature>
<feature type="compositionally biased region" description="Basic and acidic residues" evidence="1">
    <location>
        <begin position="515"/>
        <end position="524"/>
    </location>
</feature>
<gene>
    <name evidence="2" type="ORF">V865_003718</name>
</gene>